<comment type="caution">
    <text evidence="1">The sequence shown here is derived from an EMBL/GenBank/DDBJ whole genome shotgun (WGS) entry which is preliminary data.</text>
</comment>
<dbReference type="Proteomes" id="UP000256488">
    <property type="component" value="Unassembled WGS sequence"/>
</dbReference>
<reference evidence="1 2" key="1">
    <citation type="submission" date="2017-05" db="EMBL/GenBank/DDBJ databases">
        <title>Virgibacillus sp. AK90 isolated from a saltern of Kakinada, India.</title>
        <authorList>
            <person name="Gupta V."/>
            <person name="Sidhu C."/>
            <person name="Korpole S."/>
            <person name="Pinnaka A.K."/>
        </authorList>
    </citation>
    <scope>NUCLEOTIDE SEQUENCE [LARGE SCALE GENOMIC DNA]</scope>
    <source>
        <strain evidence="1 2">AK90</strain>
    </source>
</reference>
<proteinExistence type="predicted"/>
<organism evidence="1 2">
    <name type="scientific">Virgibacillus dokdonensis</name>
    <dbReference type="NCBI Taxonomy" id="302167"/>
    <lineage>
        <taxon>Bacteria</taxon>
        <taxon>Bacillati</taxon>
        <taxon>Bacillota</taxon>
        <taxon>Bacilli</taxon>
        <taxon>Bacillales</taxon>
        <taxon>Bacillaceae</taxon>
        <taxon>Virgibacillus</taxon>
    </lineage>
</organism>
<evidence type="ECO:0000313" key="2">
    <source>
        <dbReference type="Proteomes" id="UP000256488"/>
    </source>
</evidence>
<sequence length="113" mass="13002">MPQMILKPLSRNIKERLRYLTYYLSSLHIHEFQTKLLGTEGGDSSGESMSLETPRRTVFVSVEGSSHARGKRTPVAKSNGCISRTIFMNDSRLRRRKLCLNILYKEHSCNEEI</sequence>
<dbReference type="AlphaFoldDB" id="A0A3E0WH22"/>
<evidence type="ECO:0000313" key="1">
    <source>
        <dbReference type="EMBL" id="RFA31749.1"/>
    </source>
</evidence>
<accession>A0A3E0WH22</accession>
<protein>
    <submittedName>
        <fullName evidence="1">Uncharacterized protein</fullName>
    </submittedName>
</protein>
<gene>
    <name evidence="1" type="ORF">CAI16_20055</name>
</gene>
<dbReference type="EMBL" id="NFZX01000113">
    <property type="protein sequence ID" value="RFA31749.1"/>
    <property type="molecule type" value="Genomic_DNA"/>
</dbReference>
<name>A0A3E0WH22_9BACI</name>